<feature type="domain" description="Histidine kinase" evidence="7">
    <location>
        <begin position="304"/>
        <end position="529"/>
    </location>
</feature>
<dbReference type="Pfam" id="PF00512">
    <property type="entry name" value="HisKA"/>
    <property type="match status" value="1"/>
</dbReference>
<comment type="caution">
    <text evidence="9">The sequence shown here is derived from an EMBL/GenBank/DDBJ whole genome shotgun (WGS) entry which is preliminary data.</text>
</comment>
<sequence>MTTDVSLPNTWHSKTSFYLAVSVGILALLNLILGWGLGLEFFLRIWPEYPAMVPSTAISLLFGSLGLIALNKGYSPWVARLCSVLIASDVIANYRLAVFQVVPDGMSIATAIACLLIAVCLWSRTVKDLSTFARLLPKTLGVSLAMVPLIGYLYNSEALFANPVYTLMALHTAIGFTALFVAFLVNDAEVGWMRVLAAPELGSQMLRKLLPFLVLVPVGLTGLALIASNLNYVSADLRASVLAYTMILMLVTAACYFANVINKTEQRAAQAEKLQRESDRARQVAEVALERGQKIEALGKLVGGVAHDFNNTLSVVLGNLQLLQADPDKSAHPVYLTEAVEAVQNAAELTRQLLAYGRKSRLEPVPVNLDDLVRKTLNMFQRLCPANIAVSTRLSANEMIVELDPINFQQALLNILINARDAQPQGGKIVISTAAEEMGREQVSGFGGTEQIFSGTFVCISVVDSGPGMTAQELSRATEPFFTTKPVGEGTGLGLSVASGFCRQSGGGLTLLSEPGHGLTAKMFFPLSPSSPDVAPETMQQSTEVKPSAHRILLVDDDEKVTRVMARQLQLDGNEVEVALSAADALEIMSTGPAPDLVITDLVMPGAMQGHALAKEIRARFPGTHVVLMSGYDSIRQRQSDGAEWNEPFLQKPINWILLREVAASVLSQTPKG</sequence>
<dbReference type="PROSITE" id="PS50110">
    <property type="entry name" value="RESPONSE_REGULATORY"/>
    <property type="match status" value="1"/>
</dbReference>
<dbReference type="PANTHER" id="PTHR43065">
    <property type="entry name" value="SENSOR HISTIDINE KINASE"/>
    <property type="match status" value="1"/>
</dbReference>
<evidence type="ECO:0000256" key="5">
    <source>
        <dbReference type="SAM" id="Coils"/>
    </source>
</evidence>
<dbReference type="RefSeq" id="WP_051694180.1">
    <property type="nucleotide sequence ID" value="NZ_CP054599.1"/>
</dbReference>
<dbReference type="Pfam" id="PF00072">
    <property type="entry name" value="Response_reg"/>
    <property type="match status" value="1"/>
</dbReference>
<accession>A0A073J268</accession>
<dbReference type="InterPro" id="IPR004358">
    <property type="entry name" value="Sig_transdc_His_kin-like_C"/>
</dbReference>
<evidence type="ECO:0000313" key="10">
    <source>
        <dbReference type="Proteomes" id="UP000027746"/>
    </source>
</evidence>
<dbReference type="GeneID" id="68871254"/>
<dbReference type="PROSITE" id="PS50109">
    <property type="entry name" value="HIS_KIN"/>
    <property type="match status" value="1"/>
</dbReference>
<keyword evidence="3 4" id="KW-0597">Phosphoprotein</keyword>
<keyword evidence="6" id="KW-0472">Membrane</keyword>
<dbReference type="CDD" id="cd00082">
    <property type="entry name" value="HisKA"/>
    <property type="match status" value="1"/>
</dbReference>
<keyword evidence="6" id="KW-1133">Transmembrane helix</keyword>
<dbReference type="InterPro" id="IPR036890">
    <property type="entry name" value="HATPase_C_sf"/>
</dbReference>
<dbReference type="PANTHER" id="PTHR43065:SF49">
    <property type="entry name" value="HISTIDINE KINASE"/>
    <property type="match status" value="1"/>
</dbReference>
<dbReference type="GO" id="GO:0000155">
    <property type="term" value="F:phosphorelay sensor kinase activity"/>
    <property type="evidence" value="ECO:0007669"/>
    <property type="project" value="InterPro"/>
</dbReference>
<feature type="coiled-coil region" evidence="5">
    <location>
        <begin position="261"/>
        <end position="291"/>
    </location>
</feature>
<evidence type="ECO:0000256" key="4">
    <source>
        <dbReference type="PROSITE-ProRule" id="PRU00169"/>
    </source>
</evidence>
<evidence type="ECO:0000256" key="3">
    <source>
        <dbReference type="ARBA" id="ARBA00022553"/>
    </source>
</evidence>
<name>A0A073J268_9RHOB</name>
<dbReference type="OrthoDB" id="9796100at2"/>
<dbReference type="PRINTS" id="PR00344">
    <property type="entry name" value="BCTRLSENSOR"/>
</dbReference>
<feature type="transmembrane region" description="Helical" evidence="6">
    <location>
        <begin position="135"/>
        <end position="154"/>
    </location>
</feature>
<gene>
    <name evidence="9" type="ORF">SUH3_16855</name>
</gene>
<dbReference type="EMBL" id="JAMD01000004">
    <property type="protein sequence ID" value="KEJ95935.1"/>
    <property type="molecule type" value="Genomic_DNA"/>
</dbReference>
<feature type="transmembrane region" description="Helical" evidence="6">
    <location>
        <begin position="166"/>
        <end position="188"/>
    </location>
</feature>
<dbReference type="InterPro" id="IPR003661">
    <property type="entry name" value="HisK_dim/P_dom"/>
</dbReference>
<dbReference type="SUPFAM" id="SSF47384">
    <property type="entry name" value="Homodimeric domain of signal transducing histidine kinase"/>
    <property type="match status" value="1"/>
</dbReference>
<dbReference type="SUPFAM" id="SSF55874">
    <property type="entry name" value="ATPase domain of HSP90 chaperone/DNA topoisomerase II/histidine kinase"/>
    <property type="match status" value="1"/>
</dbReference>
<keyword evidence="6" id="KW-0812">Transmembrane</keyword>
<dbReference type="InterPro" id="IPR003594">
    <property type="entry name" value="HATPase_dom"/>
</dbReference>
<feature type="transmembrane region" description="Helical" evidence="6">
    <location>
        <begin position="242"/>
        <end position="261"/>
    </location>
</feature>
<dbReference type="CDD" id="cd00156">
    <property type="entry name" value="REC"/>
    <property type="match status" value="1"/>
</dbReference>
<organism evidence="9 10">
    <name type="scientific">Pseudosulfitobacter pseudonitzschiae</name>
    <dbReference type="NCBI Taxonomy" id="1402135"/>
    <lineage>
        <taxon>Bacteria</taxon>
        <taxon>Pseudomonadati</taxon>
        <taxon>Pseudomonadota</taxon>
        <taxon>Alphaproteobacteria</taxon>
        <taxon>Rhodobacterales</taxon>
        <taxon>Roseobacteraceae</taxon>
        <taxon>Pseudosulfitobacter</taxon>
    </lineage>
</organism>
<evidence type="ECO:0000313" key="9">
    <source>
        <dbReference type="EMBL" id="KEJ95935.1"/>
    </source>
</evidence>
<dbReference type="InterPro" id="IPR005467">
    <property type="entry name" value="His_kinase_dom"/>
</dbReference>
<dbReference type="Proteomes" id="UP000027746">
    <property type="component" value="Unassembled WGS sequence"/>
</dbReference>
<evidence type="ECO:0000256" key="2">
    <source>
        <dbReference type="ARBA" id="ARBA00012438"/>
    </source>
</evidence>
<feature type="transmembrane region" description="Helical" evidence="6">
    <location>
        <begin position="77"/>
        <end position="94"/>
    </location>
</feature>
<keyword evidence="10" id="KW-1185">Reference proteome</keyword>
<evidence type="ECO:0000256" key="6">
    <source>
        <dbReference type="SAM" id="Phobius"/>
    </source>
</evidence>
<feature type="transmembrane region" description="Helical" evidence="6">
    <location>
        <begin position="209"/>
        <end position="230"/>
    </location>
</feature>
<dbReference type="SMART" id="SM00388">
    <property type="entry name" value="HisKA"/>
    <property type="match status" value="1"/>
</dbReference>
<evidence type="ECO:0000259" key="8">
    <source>
        <dbReference type="PROSITE" id="PS50110"/>
    </source>
</evidence>
<dbReference type="InterPro" id="IPR001789">
    <property type="entry name" value="Sig_transdc_resp-reg_receiver"/>
</dbReference>
<dbReference type="Gene3D" id="3.30.565.10">
    <property type="entry name" value="Histidine kinase-like ATPase, C-terminal domain"/>
    <property type="match status" value="1"/>
</dbReference>
<dbReference type="InterPro" id="IPR036097">
    <property type="entry name" value="HisK_dim/P_sf"/>
</dbReference>
<dbReference type="InterPro" id="IPR011006">
    <property type="entry name" value="CheY-like_superfamily"/>
</dbReference>
<reference evidence="9 10" key="1">
    <citation type="submission" date="2014-01" db="EMBL/GenBank/DDBJ databases">
        <title>Sulfitobacter sp. H3 (MCCC 1A00686) Genome Sequencing.</title>
        <authorList>
            <person name="Lai Q."/>
            <person name="Hong Z."/>
        </authorList>
    </citation>
    <scope>NUCLEOTIDE SEQUENCE [LARGE SCALE GENOMIC DNA]</scope>
    <source>
        <strain evidence="9 10">H3</strain>
    </source>
</reference>
<keyword evidence="5" id="KW-0175">Coiled coil</keyword>
<feature type="transmembrane region" description="Helical" evidence="6">
    <location>
        <begin position="49"/>
        <end position="70"/>
    </location>
</feature>
<dbReference type="SMART" id="SM00448">
    <property type="entry name" value="REC"/>
    <property type="match status" value="1"/>
</dbReference>
<evidence type="ECO:0000256" key="1">
    <source>
        <dbReference type="ARBA" id="ARBA00000085"/>
    </source>
</evidence>
<dbReference type="EC" id="2.7.13.3" evidence="2"/>
<feature type="domain" description="Response regulatory" evidence="8">
    <location>
        <begin position="551"/>
        <end position="667"/>
    </location>
</feature>
<dbReference type="Gene3D" id="1.10.287.130">
    <property type="match status" value="1"/>
</dbReference>
<protein>
    <recommendedName>
        <fullName evidence="2">histidine kinase</fullName>
        <ecNumber evidence="2">2.7.13.3</ecNumber>
    </recommendedName>
</protein>
<proteinExistence type="predicted"/>
<evidence type="ECO:0000259" key="7">
    <source>
        <dbReference type="PROSITE" id="PS50109"/>
    </source>
</evidence>
<feature type="transmembrane region" description="Helical" evidence="6">
    <location>
        <begin position="17"/>
        <end position="37"/>
    </location>
</feature>
<dbReference type="SMART" id="SM00387">
    <property type="entry name" value="HATPase_c"/>
    <property type="match status" value="1"/>
</dbReference>
<dbReference type="Pfam" id="PF02518">
    <property type="entry name" value="HATPase_c"/>
    <property type="match status" value="1"/>
</dbReference>
<dbReference type="SUPFAM" id="SSF52172">
    <property type="entry name" value="CheY-like"/>
    <property type="match status" value="1"/>
</dbReference>
<dbReference type="Gene3D" id="3.40.50.2300">
    <property type="match status" value="1"/>
</dbReference>
<feature type="transmembrane region" description="Helical" evidence="6">
    <location>
        <begin position="106"/>
        <end position="123"/>
    </location>
</feature>
<feature type="modified residue" description="4-aspartylphosphate" evidence="4">
    <location>
        <position position="601"/>
    </location>
</feature>
<dbReference type="AlphaFoldDB" id="A0A073J268"/>
<comment type="catalytic activity">
    <reaction evidence="1">
        <text>ATP + protein L-histidine = ADP + protein N-phospho-L-histidine.</text>
        <dbReference type="EC" id="2.7.13.3"/>
    </reaction>
</comment>